<evidence type="ECO:0000256" key="1">
    <source>
        <dbReference type="SAM" id="MobiDB-lite"/>
    </source>
</evidence>
<feature type="region of interest" description="Disordered" evidence="1">
    <location>
        <begin position="92"/>
        <end position="123"/>
    </location>
</feature>
<feature type="non-terminal residue" evidence="2">
    <location>
        <position position="393"/>
    </location>
</feature>
<reference evidence="2 3" key="1">
    <citation type="journal article" date="2010" name="Nat. Biotechnol.">
        <title>Genome sequence of the model mushroom Schizophyllum commune.</title>
        <authorList>
            <person name="Ohm R.A."/>
            <person name="de Jong J.F."/>
            <person name="Lugones L.G."/>
            <person name="Aerts A."/>
            <person name="Kothe E."/>
            <person name="Stajich J.E."/>
            <person name="de Vries R.P."/>
            <person name="Record E."/>
            <person name="Levasseur A."/>
            <person name="Baker S.E."/>
            <person name="Bartholomew K.A."/>
            <person name="Coutinho P.M."/>
            <person name="Erdmann S."/>
            <person name="Fowler T.J."/>
            <person name="Gathman A.C."/>
            <person name="Lombard V."/>
            <person name="Henrissat B."/>
            <person name="Knabe N."/>
            <person name="Kuees U."/>
            <person name="Lilly W.W."/>
            <person name="Lindquist E."/>
            <person name="Lucas S."/>
            <person name="Magnuson J.K."/>
            <person name="Piumi F."/>
            <person name="Raudaskoski M."/>
            <person name="Salamov A."/>
            <person name="Schmutz J."/>
            <person name="Schwarze F.W.M.R."/>
            <person name="vanKuyk P.A."/>
            <person name="Horton J.S."/>
            <person name="Grigoriev I.V."/>
            <person name="Woesten H.A.B."/>
        </authorList>
    </citation>
    <scope>NUCLEOTIDE SEQUENCE [LARGE SCALE GENOMIC DNA]</scope>
    <source>
        <strain evidence="3">H4-8 / FGSC 9210</strain>
    </source>
</reference>
<proteinExistence type="predicted"/>
<sequence>MPYTPGPGEYFDDERYFGDLVHWEQGLSTSSVQVPYAGVQGQVQQQPMSPVRLVLPALGVLSHTFEGWDSNSSTLSPWPFPNQTMTIDPSQAWFGGHGQWPAQQASREPSPPVSDPPSSPAQATMTVSTAFNLDTRPTLGHPPDCELMSSDDVVFYVNITLLRHGSSTGFGLAFPTSGARVRVAETADVLNLILHAAYGASPSAFAPPLETLGEAIARLPAYGLSPQVYVGANTPLFETLRSHAALSPLRVYAIAAAHDLLALAKLASGNLLGYPVHAMADADAIAMGPVYLRRLVTLHHDRIAQLRGLLEQSQEFHPQVHTCAFQAQKRLAREWSMVANEVIAGARPDISSSVVRDKLAVVKNQTACASCKKRLDERIWKAVVGWTMLPTTI</sequence>
<dbReference type="VEuPathDB" id="FungiDB:SCHCODRAFT_01131553"/>
<dbReference type="AlphaFoldDB" id="D8QCW2"/>
<dbReference type="HOGENOM" id="CLU_051530_2_1_1"/>
<organism evidence="3">
    <name type="scientific">Schizophyllum commune (strain H4-8 / FGSC 9210)</name>
    <name type="common">Split gill fungus</name>
    <dbReference type="NCBI Taxonomy" id="578458"/>
    <lineage>
        <taxon>Eukaryota</taxon>
        <taxon>Fungi</taxon>
        <taxon>Dikarya</taxon>
        <taxon>Basidiomycota</taxon>
        <taxon>Agaricomycotina</taxon>
        <taxon>Agaricomycetes</taxon>
        <taxon>Agaricomycetidae</taxon>
        <taxon>Agaricales</taxon>
        <taxon>Schizophyllaceae</taxon>
        <taxon>Schizophyllum</taxon>
    </lineage>
</organism>
<dbReference type="eggNOG" id="KOG0519">
    <property type="taxonomic scope" value="Eukaryota"/>
</dbReference>
<name>D8QCW2_SCHCM</name>
<evidence type="ECO:0000313" key="2">
    <source>
        <dbReference type="EMBL" id="EFI94598.1"/>
    </source>
</evidence>
<evidence type="ECO:0008006" key="4">
    <source>
        <dbReference type="Google" id="ProtNLM"/>
    </source>
</evidence>
<dbReference type="OMA" id="SCAPFQP"/>
<dbReference type="EMBL" id="GL377309">
    <property type="protein sequence ID" value="EFI94598.1"/>
    <property type="molecule type" value="Genomic_DNA"/>
</dbReference>
<dbReference type="InParanoid" id="D8QCW2"/>
<protein>
    <recommendedName>
        <fullName evidence="4">BTB domain-containing protein</fullName>
    </recommendedName>
</protein>
<evidence type="ECO:0000313" key="3">
    <source>
        <dbReference type="Proteomes" id="UP000007431"/>
    </source>
</evidence>
<keyword evidence="3" id="KW-1185">Reference proteome</keyword>
<accession>D8QCW2</accession>
<feature type="compositionally biased region" description="Pro residues" evidence="1">
    <location>
        <begin position="109"/>
        <end position="119"/>
    </location>
</feature>
<dbReference type="Proteomes" id="UP000007431">
    <property type="component" value="Unassembled WGS sequence"/>
</dbReference>
<gene>
    <name evidence="2" type="ORF">SCHCODRAFT_111702</name>
</gene>